<dbReference type="EMBL" id="QAON01000007">
    <property type="protein sequence ID" value="PTQ89299.1"/>
    <property type="molecule type" value="Genomic_DNA"/>
</dbReference>
<gene>
    <name evidence="3" type="ORF">C8N29_10727</name>
</gene>
<dbReference type="AlphaFoldDB" id="A0A2T5IZ55"/>
<dbReference type="Pfam" id="PF09829">
    <property type="entry name" value="DUF2057"/>
    <property type="match status" value="1"/>
</dbReference>
<dbReference type="InterPro" id="IPR018635">
    <property type="entry name" value="UPF0319"/>
</dbReference>
<evidence type="ECO:0000313" key="3">
    <source>
        <dbReference type="EMBL" id="PTQ89299.1"/>
    </source>
</evidence>
<evidence type="ECO:0000256" key="2">
    <source>
        <dbReference type="ARBA" id="ARBA00022729"/>
    </source>
</evidence>
<keyword evidence="2" id="KW-0732">Signal</keyword>
<protein>
    <submittedName>
        <fullName evidence="3">Uncharacterized protein YccT (UPF0319 family)</fullName>
    </submittedName>
</protein>
<dbReference type="OrthoDB" id="6656812at2"/>
<proteinExistence type="inferred from homology"/>
<sequence>MSNPLLNILILTSQLLGVANFVYGADTPPLSVSSKATLDVPDMIQVLSIDGQEQSSFFGTRAMKLSLDAGEHVISVRYNQLFQLGSDDHDIVKSKPMVLRFTAQANGQYQLITTPPKRYDAAKEFAKQPDIKLIDKVSGTSQHAILIKSYAEASLVDSIGKAFQGENDSPTTSASNSSANLQLLQDIWQRASAAERQAFAAWLAAQASK</sequence>
<comment type="caution">
    <text evidence="3">The sequence shown here is derived from an EMBL/GenBank/DDBJ whole genome shotgun (WGS) entry which is preliminary data.</text>
</comment>
<reference evidence="3 4" key="1">
    <citation type="submission" date="2018-04" db="EMBL/GenBank/DDBJ databases">
        <title>Genomic Encyclopedia of Archaeal and Bacterial Type Strains, Phase II (KMG-II): from individual species to whole genera.</title>
        <authorList>
            <person name="Goeker M."/>
        </authorList>
    </citation>
    <scope>NUCLEOTIDE SEQUENCE [LARGE SCALE GENOMIC DNA]</scope>
    <source>
        <strain evidence="3 4">DSM 5822</strain>
    </source>
</reference>
<organism evidence="3 4">
    <name type="scientific">Agitococcus lubricus</name>
    <dbReference type="NCBI Taxonomy" id="1077255"/>
    <lineage>
        <taxon>Bacteria</taxon>
        <taxon>Pseudomonadati</taxon>
        <taxon>Pseudomonadota</taxon>
        <taxon>Gammaproteobacteria</taxon>
        <taxon>Moraxellales</taxon>
        <taxon>Moraxellaceae</taxon>
        <taxon>Agitococcus</taxon>
    </lineage>
</organism>
<dbReference type="RefSeq" id="WP_107865633.1">
    <property type="nucleotide sequence ID" value="NZ_QAON01000007.1"/>
</dbReference>
<dbReference type="Proteomes" id="UP000244223">
    <property type="component" value="Unassembled WGS sequence"/>
</dbReference>
<dbReference type="PANTHER" id="PTHR38108">
    <property type="entry name" value="UPF0319 PROTEIN YCCT"/>
    <property type="match status" value="1"/>
</dbReference>
<name>A0A2T5IZ55_9GAMM</name>
<keyword evidence="4" id="KW-1185">Reference proteome</keyword>
<accession>A0A2T5IZ55</accession>
<dbReference type="PANTHER" id="PTHR38108:SF1">
    <property type="entry name" value="UPF0319 PROTEIN YCCT"/>
    <property type="match status" value="1"/>
</dbReference>
<evidence type="ECO:0000256" key="1">
    <source>
        <dbReference type="ARBA" id="ARBA00008490"/>
    </source>
</evidence>
<evidence type="ECO:0000313" key="4">
    <source>
        <dbReference type="Proteomes" id="UP000244223"/>
    </source>
</evidence>
<comment type="similarity">
    <text evidence="1">Belongs to the UPF0319 family.</text>
</comment>